<dbReference type="PANTHER" id="PTHR43289:SF6">
    <property type="entry name" value="SERINE_THREONINE-PROTEIN KINASE NEKL-3"/>
    <property type="match status" value="1"/>
</dbReference>
<keyword evidence="13" id="KW-1185">Reference proteome</keyword>
<name>A0A7W7I7H6_9ACTN</name>
<dbReference type="GO" id="GO:0005524">
    <property type="term" value="F:ATP binding"/>
    <property type="evidence" value="ECO:0007669"/>
    <property type="project" value="UniProtKB-UniRule"/>
</dbReference>
<dbReference type="InterPro" id="IPR000719">
    <property type="entry name" value="Prot_kinase_dom"/>
</dbReference>
<evidence type="ECO:0000256" key="4">
    <source>
        <dbReference type="ARBA" id="ARBA00022741"/>
    </source>
</evidence>
<dbReference type="InterPro" id="IPR017441">
    <property type="entry name" value="Protein_kinase_ATP_BS"/>
</dbReference>
<keyword evidence="4 7" id="KW-0547">Nucleotide-binding</keyword>
<sequence>MSESDAVDPEEIETLPPTLGPSTVTPLGSSYLLEQVIGSGASGRVWQGKRRSDGRPVAVKVLRAEFSEDPIAVTRFLRQRTVLKGLDHPHLVPVMDVVAEGDVLAIVMDLVDGEDLRQVLNARTLRPDQHLAVLGQAAGALAAVHAADVTHRDIKPENILITRRGVEPHALLTDFGLAGIADAATLTRMSQVLGTPAYVAPEMVSGRPVGPPADVYAIGVTLYEALAGRRPFVASNHHALMRAHIEDEPERPASFSDDIWELVRSCLDKDPDARPTAGTVAERALELARQSSARPAPVPPPPPPEPVSEPEPVAVRRPTFEPSSARAPAEMTSEGVAQGAQETTGATRPAPQEPPPPTPQKKRRWLLVGAIAACALLGTGGGIWMQQSQDEAAPTVGPSTRPNASPHNYFLPVTATSVAPGTVQLKFSDGSALPGFSGYLIYRGPTFLRKTEPGAEPVAVVKLVEPSTRYCWTVAALLMTEHPPPLPKAKPSCLVANGRAQTS</sequence>
<feature type="domain" description="Protein kinase" evidence="9">
    <location>
        <begin position="31"/>
        <end position="287"/>
    </location>
</feature>
<reference evidence="10" key="1">
    <citation type="journal article" date="2014" name="Int. J. Syst. Evol. Microbiol.">
        <title>Complete genome of a new Firmicutes species belonging to the dominant human colonic microbiota ('Ruminococcus bicirculans') reveals two chromosomes and a selective capacity to utilize plant glucans.</title>
        <authorList>
            <consortium name="NISC Comparative Sequencing Program"/>
            <person name="Wegmann U."/>
            <person name="Louis P."/>
            <person name="Goesmann A."/>
            <person name="Henrissat B."/>
            <person name="Duncan S.H."/>
            <person name="Flint H.J."/>
        </authorList>
    </citation>
    <scope>NUCLEOTIDE SEQUENCE</scope>
    <source>
        <strain evidence="10">JCM 10667</strain>
    </source>
</reference>
<feature type="compositionally biased region" description="Acidic residues" evidence="8">
    <location>
        <begin position="1"/>
        <end position="13"/>
    </location>
</feature>
<evidence type="ECO:0000256" key="1">
    <source>
        <dbReference type="ARBA" id="ARBA00012513"/>
    </source>
</evidence>
<gene>
    <name evidence="11" type="ORF">F4557_000229</name>
    <name evidence="10" type="ORF">GCM10009546_02090</name>
</gene>
<dbReference type="Proteomes" id="UP000549343">
    <property type="component" value="Unassembled WGS sequence"/>
</dbReference>
<dbReference type="CDD" id="cd14014">
    <property type="entry name" value="STKc_PknB_like"/>
    <property type="match status" value="1"/>
</dbReference>
<feature type="binding site" evidence="7">
    <location>
        <position position="60"/>
    </location>
    <ligand>
        <name>ATP</name>
        <dbReference type="ChEBI" id="CHEBI:30616"/>
    </ligand>
</feature>
<evidence type="ECO:0000256" key="6">
    <source>
        <dbReference type="ARBA" id="ARBA00022840"/>
    </source>
</evidence>
<dbReference type="Gene3D" id="1.10.510.10">
    <property type="entry name" value="Transferase(Phosphotransferase) domain 1"/>
    <property type="match status" value="1"/>
</dbReference>
<dbReference type="EC" id="2.7.11.1" evidence="1"/>
<organism evidence="11 12">
    <name type="scientific">Actinomadura livida</name>
    <dbReference type="NCBI Taxonomy" id="79909"/>
    <lineage>
        <taxon>Bacteria</taxon>
        <taxon>Bacillati</taxon>
        <taxon>Actinomycetota</taxon>
        <taxon>Actinomycetes</taxon>
        <taxon>Streptosporangiales</taxon>
        <taxon>Thermomonosporaceae</taxon>
        <taxon>Actinomadura</taxon>
    </lineage>
</organism>
<evidence type="ECO:0000313" key="13">
    <source>
        <dbReference type="Proteomes" id="UP001501427"/>
    </source>
</evidence>
<dbReference type="SUPFAM" id="SSF56112">
    <property type="entry name" value="Protein kinase-like (PK-like)"/>
    <property type="match status" value="1"/>
</dbReference>
<evidence type="ECO:0000313" key="12">
    <source>
        <dbReference type="Proteomes" id="UP000549343"/>
    </source>
</evidence>
<dbReference type="RefSeq" id="WP_184878611.1">
    <property type="nucleotide sequence ID" value="NZ_BAAAHD010000001.1"/>
</dbReference>
<feature type="compositionally biased region" description="Pro residues" evidence="8">
    <location>
        <begin position="296"/>
        <end position="309"/>
    </location>
</feature>
<dbReference type="InterPro" id="IPR008271">
    <property type="entry name" value="Ser/Thr_kinase_AS"/>
</dbReference>
<dbReference type="EMBL" id="BAAAHD010000001">
    <property type="protein sequence ID" value="GAA0543619.1"/>
    <property type="molecule type" value="Genomic_DNA"/>
</dbReference>
<dbReference type="Pfam" id="PF00069">
    <property type="entry name" value="Pkinase"/>
    <property type="match status" value="1"/>
</dbReference>
<reference evidence="11 12" key="3">
    <citation type="submission" date="2020-08" db="EMBL/GenBank/DDBJ databases">
        <title>Sequencing the genomes of 1000 actinobacteria strains.</title>
        <authorList>
            <person name="Klenk H.-P."/>
        </authorList>
    </citation>
    <scope>NUCLEOTIDE SEQUENCE [LARGE SCALE GENOMIC DNA]</scope>
    <source>
        <strain evidence="11 12">DSM 44772</strain>
    </source>
</reference>
<evidence type="ECO:0000259" key="9">
    <source>
        <dbReference type="PROSITE" id="PS50011"/>
    </source>
</evidence>
<feature type="region of interest" description="Disordered" evidence="8">
    <location>
        <begin position="1"/>
        <end position="23"/>
    </location>
</feature>
<evidence type="ECO:0000256" key="2">
    <source>
        <dbReference type="ARBA" id="ARBA00022527"/>
    </source>
</evidence>
<evidence type="ECO:0000256" key="3">
    <source>
        <dbReference type="ARBA" id="ARBA00022679"/>
    </source>
</evidence>
<evidence type="ECO:0000256" key="8">
    <source>
        <dbReference type="SAM" id="MobiDB-lite"/>
    </source>
</evidence>
<reference evidence="10" key="4">
    <citation type="submission" date="2023-12" db="EMBL/GenBank/DDBJ databases">
        <authorList>
            <person name="Sun Q."/>
            <person name="Inoue M."/>
        </authorList>
    </citation>
    <scope>NUCLEOTIDE SEQUENCE</scope>
    <source>
        <strain evidence="10">JCM 10667</strain>
    </source>
</reference>
<dbReference type="Proteomes" id="UP001501427">
    <property type="component" value="Unassembled WGS sequence"/>
</dbReference>
<keyword evidence="5 11" id="KW-0418">Kinase</keyword>
<reference evidence="13" key="2">
    <citation type="journal article" date="2019" name="Int. J. Syst. Evol. Microbiol.">
        <title>The Global Catalogue of Microorganisms (GCM) 10K type strain sequencing project: providing services to taxonomists for standard genome sequencing and annotation.</title>
        <authorList>
            <consortium name="The Broad Institute Genomics Platform"/>
            <consortium name="The Broad Institute Genome Sequencing Center for Infectious Disease"/>
            <person name="Wu L."/>
            <person name="Ma J."/>
        </authorList>
    </citation>
    <scope>NUCLEOTIDE SEQUENCE [LARGE SCALE GENOMIC DNA]</scope>
    <source>
        <strain evidence="13">JCM 10667</strain>
    </source>
</reference>
<evidence type="ECO:0000256" key="5">
    <source>
        <dbReference type="ARBA" id="ARBA00022777"/>
    </source>
</evidence>
<protein>
    <recommendedName>
        <fullName evidence="1">non-specific serine/threonine protein kinase</fullName>
        <ecNumber evidence="1">2.7.11.1</ecNumber>
    </recommendedName>
</protein>
<feature type="region of interest" description="Disordered" evidence="8">
    <location>
        <begin position="287"/>
        <end position="361"/>
    </location>
</feature>
<keyword evidence="2" id="KW-0723">Serine/threonine-protein kinase</keyword>
<evidence type="ECO:0000256" key="7">
    <source>
        <dbReference type="PROSITE-ProRule" id="PRU10141"/>
    </source>
</evidence>
<dbReference type="EMBL" id="JACHMV010000001">
    <property type="protein sequence ID" value="MBB4771811.1"/>
    <property type="molecule type" value="Genomic_DNA"/>
</dbReference>
<keyword evidence="6 7" id="KW-0067">ATP-binding</keyword>
<evidence type="ECO:0000313" key="11">
    <source>
        <dbReference type="EMBL" id="MBB4771811.1"/>
    </source>
</evidence>
<dbReference type="PROSITE" id="PS50011">
    <property type="entry name" value="PROTEIN_KINASE_DOM"/>
    <property type="match status" value="1"/>
</dbReference>
<dbReference type="PROSITE" id="PS00107">
    <property type="entry name" value="PROTEIN_KINASE_ATP"/>
    <property type="match status" value="1"/>
</dbReference>
<dbReference type="PROSITE" id="PS00108">
    <property type="entry name" value="PROTEIN_KINASE_ST"/>
    <property type="match status" value="1"/>
</dbReference>
<dbReference type="SMART" id="SM00220">
    <property type="entry name" value="S_TKc"/>
    <property type="match status" value="1"/>
</dbReference>
<proteinExistence type="predicted"/>
<accession>A0A7W7I7H6</accession>
<dbReference type="AlphaFoldDB" id="A0A7W7I7H6"/>
<evidence type="ECO:0000313" key="10">
    <source>
        <dbReference type="EMBL" id="GAA0543619.1"/>
    </source>
</evidence>
<dbReference type="GO" id="GO:0004674">
    <property type="term" value="F:protein serine/threonine kinase activity"/>
    <property type="evidence" value="ECO:0007669"/>
    <property type="project" value="UniProtKB-KW"/>
</dbReference>
<comment type="caution">
    <text evidence="11">The sequence shown here is derived from an EMBL/GenBank/DDBJ whole genome shotgun (WGS) entry which is preliminary data.</text>
</comment>
<dbReference type="PANTHER" id="PTHR43289">
    <property type="entry name" value="MITOGEN-ACTIVATED PROTEIN KINASE KINASE KINASE 20-RELATED"/>
    <property type="match status" value="1"/>
</dbReference>
<keyword evidence="3 11" id="KW-0808">Transferase</keyword>
<dbReference type="InterPro" id="IPR011009">
    <property type="entry name" value="Kinase-like_dom_sf"/>
</dbReference>